<evidence type="ECO:0000313" key="6">
    <source>
        <dbReference type="EMBL" id="WDE05220.1"/>
    </source>
</evidence>
<keyword evidence="3 4" id="KW-0732">Signal</keyword>
<dbReference type="EMBL" id="CP059733">
    <property type="protein sequence ID" value="WDE05220.1"/>
    <property type="molecule type" value="Genomic_DNA"/>
</dbReference>
<evidence type="ECO:0000259" key="5">
    <source>
        <dbReference type="Pfam" id="PF17210"/>
    </source>
</evidence>
<dbReference type="Gene3D" id="2.60.40.10">
    <property type="entry name" value="Immunoglobulins"/>
    <property type="match status" value="1"/>
</dbReference>
<reference evidence="6 7" key="1">
    <citation type="journal article" date="2015" name="Genome Announc.">
        <title>Draft Genome Sequences of Marine Isolates of Thalassomonas viridans and Thalassomonas actiniarum.</title>
        <authorList>
            <person name="Olonade I."/>
            <person name="van Zyl L.J."/>
            <person name="Trindade M."/>
        </authorList>
    </citation>
    <scope>NUCLEOTIDE SEQUENCE [LARGE SCALE GENOMIC DNA]</scope>
    <source>
        <strain evidence="6 7">XOM25</strain>
    </source>
</reference>
<dbReference type="Proteomes" id="UP000032352">
    <property type="component" value="Chromosome"/>
</dbReference>
<comment type="subcellular location">
    <subcellularLocation>
        <location evidence="1">Secreted</location>
    </subcellularLocation>
</comment>
<dbReference type="RefSeq" id="WP_044842510.1">
    <property type="nucleotide sequence ID" value="NZ_CP059733.1"/>
</dbReference>
<gene>
    <name evidence="6" type="ORF">SG34_028670</name>
</gene>
<evidence type="ECO:0000256" key="4">
    <source>
        <dbReference type="SAM" id="SignalP"/>
    </source>
</evidence>
<evidence type="ECO:0000256" key="2">
    <source>
        <dbReference type="ARBA" id="ARBA00022525"/>
    </source>
</evidence>
<organism evidence="6 7">
    <name type="scientific">Thalassomonas viridans</name>
    <dbReference type="NCBI Taxonomy" id="137584"/>
    <lineage>
        <taxon>Bacteria</taxon>
        <taxon>Pseudomonadati</taxon>
        <taxon>Pseudomonadota</taxon>
        <taxon>Gammaproteobacteria</taxon>
        <taxon>Alteromonadales</taxon>
        <taxon>Colwelliaceae</taxon>
        <taxon>Thalassomonas</taxon>
    </lineage>
</organism>
<feature type="domain" description="SD-repeat containing protein B" evidence="5">
    <location>
        <begin position="867"/>
        <end position="910"/>
    </location>
</feature>
<protein>
    <submittedName>
        <fullName evidence="6">Sporulation protein</fullName>
    </submittedName>
</protein>
<evidence type="ECO:0000313" key="7">
    <source>
        <dbReference type="Proteomes" id="UP000032352"/>
    </source>
</evidence>
<keyword evidence="7" id="KW-1185">Reference proteome</keyword>
<dbReference type="Pfam" id="PF17210">
    <property type="entry name" value="SdrD_B"/>
    <property type="match status" value="1"/>
</dbReference>
<dbReference type="InterPro" id="IPR013783">
    <property type="entry name" value="Ig-like_fold"/>
</dbReference>
<evidence type="ECO:0000256" key="1">
    <source>
        <dbReference type="ARBA" id="ARBA00004613"/>
    </source>
</evidence>
<dbReference type="InterPro" id="IPR033764">
    <property type="entry name" value="Sdr_B"/>
</dbReference>
<keyword evidence="2" id="KW-0964">Secreted</keyword>
<sequence>MMKRLLVSVFLCLSCLHTAAYAAEPRALTDSRFINLIKKIQQKSGTLRARQVETAAVQAIAASAEAAAAADAPEIPVADTQVPETDPGSDEDIGIPIGEELLLGIYVAKYYLSDVFAYKNQANARISLSNLFEVLDFPIEVDLDKQTAAGWFISEDNSFELTFNPETSPRAIVNGESIPLAADTYSIEEDDLYVDADVINYWFGTNMEFDFNNLTMVVTSKQPLPIEQRLEREKRQVYTQETSYPVLPWKENSYRAFSTPLFDVQLNSRLTKDDSFHSYSVLGSHDLAYLNSQYFMSGIKGDAVTDLRWKLSKESPEGGLLGPLDLTSYQFGDISPINTGIDYNASLSRGFSLSSGVIGNIVNNKININGDIQPGWDVELYRNGILIDRQISLQSGRYEFNDVDLVFGNNIFEMVLYGPQGQVEKSTREVFINQNSLKGLSSSYGVSLTQTGKSLFGVSNNSADDEEGWLLAARYNQGVTDWLSFSLGHSSLIAEEGDNQFDYTLGANMTLFERLLLDTNIQYDQDENYSLRLSAKTGIGAHSFDYSYREDNFAGSGGDNNLGDRSEHFFRMSGHILRDIGLPINYQNQFRITEERNGQKVNNFSNQISINTHKTSISNALFWQDIENPSGIDSDSQTLSGQARIQRSFGKYFTRLETDYTIDPEAEISRISSEVSWALTDHLQSEFELEYFPELDNYRSQLGLNWKQDAFNLTGNIGYDQQGDWTLGLFLRFSLGYETDRDDYFVTSRPLTHSGALIVRVFEDLNANGRFDEGEPLVEGAKVKGVQNRRQAETDEQGVAMLQNMPTNITTDIELKEGSLDDPFLIPGFEGVSITPRRGFVDRLDFPVVTSSEVEGTVYIRNSKGEEQAAPYVTINLLDENDKIVATTETEYDGYYLFTDLRPGNYRAAVDPGYIERKKLHEADELAINLTAQGDVINGSDFTLDQLEFTAGYVVSVGSFTSLDILKTYWYLLQKRYRRLLKQPAFFIYDETSQKYQLNLAFYQESEQAEQACEKTSQLDINCTVQPYEFSF</sequence>
<evidence type="ECO:0000256" key="3">
    <source>
        <dbReference type="ARBA" id="ARBA00022729"/>
    </source>
</evidence>
<dbReference type="KEGG" id="tvd:SG34_028670"/>
<dbReference type="GO" id="GO:0005576">
    <property type="term" value="C:extracellular region"/>
    <property type="evidence" value="ECO:0007669"/>
    <property type="project" value="UniProtKB-SubCell"/>
</dbReference>
<dbReference type="SUPFAM" id="SSF117074">
    <property type="entry name" value="Hypothetical protein PA1324"/>
    <property type="match status" value="1"/>
</dbReference>
<feature type="chain" id="PRO_5041943164" evidence="4">
    <location>
        <begin position="23"/>
        <end position="1032"/>
    </location>
</feature>
<feature type="signal peptide" evidence="4">
    <location>
        <begin position="1"/>
        <end position="22"/>
    </location>
</feature>
<reference evidence="6 7" key="2">
    <citation type="journal article" date="2022" name="Mar. Drugs">
        <title>Bioassay-Guided Fractionation Leads to the Detection of Cholic Acid Generated by the Rare Thalassomonas sp.</title>
        <authorList>
            <person name="Pheiffer F."/>
            <person name="Schneider Y.K."/>
            <person name="Hansen E.H."/>
            <person name="Andersen J.H."/>
            <person name="Isaksson J."/>
            <person name="Busche T."/>
            <person name="R C."/>
            <person name="Kalinowski J."/>
            <person name="Zyl L.V."/>
            <person name="Trindade M."/>
        </authorList>
    </citation>
    <scope>NUCLEOTIDE SEQUENCE [LARGE SCALE GENOMIC DNA]</scope>
    <source>
        <strain evidence="6 7">XOM25</strain>
    </source>
</reference>
<name>A0AAF0C9G8_9GAMM</name>
<dbReference type="AlphaFoldDB" id="A0AAF0C9G8"/>
<proteinExistence type="predicted"/>
<accession>A0AAF0C9G8</accession>